<organism evidence="3 4">
    <name type="scientific">Nosocomiicoccus massiliensis</name>
    <dbReference type="NCBI Taxonomy" id="1232430"/>
    <lineage>
        <taxon>Bacteria</taxon>
        <taxon>Bacillati</taxon>
        <taxon>Bacillota</taxon>
        <taxon>Bacilli</taxon>
        <taxon>Bacillales</taxon>
        <taxon>Staphylococcaceae</taxon>
        <taxon>Nosocomiicoccus</taxon>
    </lineage>
</organism>
<dbReference type="InterPro" id="IPR013087">
    <property type="entry name" value="Znf_C2H2_type"/>
</dbReference>
<dbReference type="Pfam" id="PF13408">
    <property type="entry name" value="Zn_ribbon_recom"/>
    <property type="match status" value="1"/>
</dbReference>
<keyword evidence="1" id="KW-0175">Coiled coil</keyword>
<accession>A0AAF0YPH2</accession>
<gene>
    <name evidence="3" type="ORF">CJ229_004040</name>
</gene>
<keyword evidence="4" id="KW-1185">Reference proteome</keyword>
<protein>
    <submittedName>
        <fullName evidence="3">Zinc ribbon domain-containing protein</fullName>
    </submittedName>
</protein>
<dbReference type="PROSITE" id="PS50157">
    <property type="entry name" value="ZINC_FINGER_C2H2_2"/>
    <property type="match status" value="1"/>
</dbReference>
<dbReference type="InterPro" id="IPR025827">
    <property type="entry name" value="Zn_ribbon_recom_dom"/>
</dbReference>
<feature type="coiled-coil region" evidence="1">
    <location>
        <begin position="140"/>
        <end position="181"/>
    </location>
</feature>
<evidence type="ECO:0000313" key="4">
    <source>
        <dbReference type="Proteomes" id="UP000243626"/>
    </source>
</evidence>
<evidence type="ECO:0000256" key="1">
    <source>
        <dbReference type="SAM" id="Coils"/>
    </source>
</evidence>
<evidence type="ECO:0000259" key="2">
    <source>
        <dbReference type="PROSITE" id="PS50157"/>
    </source>
</evidence>
<dbReference type="EMBL" id="CP136964">
    <property type="protein sequence ID" value="WOS96992.1"/>
    <property type="molecule type" value="Genomic_DNA"/>
</dbReference>
<dbReference type="AlphaFoldDB" id="A0AAF0YPH2"/>
<evidence type="ECO:0000313" key="3">
    <source>
        <dbReference type="EMBL" id="WOS96992.1"/>
    </source>
</evidence>
<dbReference type="Proteomes" id="UP000243626">
    <property type="component" value="Chromosome"/>
</dbReference>
<feature type="domain" description="C2H2-type" evidence="2">
    <location>
        <begin position="28"/>
        <end position="62"/>
    </location>
</feature>
<sequence length="230" mass="27581">MLEYQASQKNVAAGSRKYLNRYPFSGKIECAECGDTFKRRIHTSTHRKYIAWCCSTHIKNRDECSMLFIKEERIHQAFITMMNKLVFARKEILHPLFETMKNGFKHDTEEQLDHIELQLTECYAKSQMLKKLMDDKFLEQKLYEEQRAKMDNQINELLEDKERLLRLIRNEEEQVYELKRLMSFTNKQQKVASFEETIFNEYIEKVYIHSSTKIGFLLKSGLLLKEEVNR</sequence>
<reference evidence="4" key="1">
    <citation type="submission" date="2017-09" db="EMBL/GenBank/DDBJ databases">
        <title>Bacterial strain isolated from the female urinary microbiota.</title>
        <authorList>
            <person name="Thomas-White K."/>
            <person name="Kumar N."/>
            <person name="Forster S."/>
            <person name="Putonti C."/>
            <person name="Lawley T."/>
            <person name="Wolfe A.J."/>
        </authorList>
    </citation>
    <scope>NUCLEOTIDE SEQUENCE [LARGE SCALE GENOMIC DNA]</scope>
    <source>
        <strain evidence="4">UMB0959</strain>
    </source>
</reference>
<dbReference type="RefSeq" id="WP_246827419.1">
    <property type="nucleotide sequence ID" value="NZ_CP136964.1"/>
</dbReference>
<name>A0AAF0YPH2_9STAP</name>
<proteinExistence type="predicted"/>
<dbReference type="KEGG" id="nmy:CJ229_004040"/>